<organism evidence="1 2">
    <name type="scientific">Eubacterium ruminantium</name>
    <dbReference type="NCBI Taxonomy" id="42322"/>
    <lineage>
        <taxon>Bacteria</taxon>
        <taxon>Bacillati</taxon>
        <taxon>Bacillota</taxon>
        <taxon>Clostridia</taxon>
        <taxon>Eubacteriales</taxon>
        <taxon>Eubacteriaceae</taxon>
        <taxon>Eubacterium</taxon>
    </lineage>
</organism>
<sequence>MGGYGGASDRGKEKTYYDSGGNKVKDKNAIEVGEYYIDNGHYVVFLQEKQDQKRADLSIDGVHTEVKGMTSTSTNKVANNIKEAFDQVEADNYRYPADTHRDGQVVIFSKYPDIRTAYKAVYGGYRKAKNKGYVRGDVKLLHNGKMYHIGGR</sequence>
<dbReference type="EMBL" id="FUXA01000007">
    <property type="protein sequence ID" value="SJZ64213.1"/>
    <property type="molecule type" value="Genomic_DNA"/>
</dbReference>
<dbReference type="AlphaFoldDB" id="A0A1T4MB36"/>
<accession>A0A1T4MB36</accession>
<dbReference type="RefSeq" id="WP_078786994.1">
    <property type="nucleotide sequence ID" value="NZ_CACZYW010000013.1"/>
</dbReference>
<dbReference type="Proteomes" id="UP000189857">
    <property type="component" value="Unassembled WGS sequence"/>
</dbReference>
<dbReference type="OrthoDB" id="9815583at2"/>
<protein>
    <recommendedName>
        <fullName evidence="3">tRNA nuclease CdiA C-terminal domain-containing protein</fullName>
    </recommendedName>
</protein>
<gene>
    <name evidence="1" type="ORF">SAMN02745110_01142</name>
</gene>
<proteinExistence type="predicted"/>
<evidence type="ECO:0000313" key="2">
    <source>
        <dbReference type="Proteomes" id="UP000189857"/>
    </source>
</evidence>
<evidence type="ECO:0000313" key="1">
    <source>
        <dbReference type="EMBL" id="SJZ64213.1"/>
    </source>
</evidence>
<keyword evidence="2" id="KW-1185">Reference proteome</keyword>
<name>A0A1T4MB36_9FIRM</name>
<dbReference type="Gene3D" id="3.40.1350.120">
    <property type="match status" value="1"/>
</dbReference>
<evidence type="ECO:0008006" key="3">
    <source>
        <dbReference type="Google" id="ProtNLM"/>
    </source>
</evidence>
<reference evidence="1 2" key="1">
    <citation type="submission" date="2017-02" db="EMBL/GenBank/DDBJ databases">
        <authorList>
            <person name="Peterson S.W."/>
        </authorList>
    </citation>
    <scope>NUCLEOTIDE SEQUENCE [LARGE SCALE GENOMIC DNA]</scope>
    <source>
        <strain evidence="1 2">ATCC 17233</strain>
    </source>
</reference>